<dbReference type="PROSITE" id="PS51388">
    <property type="entry name" value="GED"/>
    <property type="match status" value="1"/>
</dbReference>
<feature type="region of interest" description="Disordered" evidence="2">
    <location>
        <begin position="1526"/>
        <end position="1584"/>
    </location>
</feature>
<feature type="compositionally biased region" description="Basic and acidic residues" evidence="2">
    <location>
        <begin position="1131"/>
        <end position="1148"/>
    </location>
</feature>
<feature type="region of interest" description="Disordered" evidence="2">
    <location>
        <begin position="770"/>
        <end position="795"/>
    </location>
</feature>
<accession>A0AAD9HYY5</accession>
<organism evidence="4 5">
    <name type="scientific">Phyllachora maydis</name>
    <dbReference type="NCBI Taxonomy" id="1825666"/>
    <lineage>
        <taxon>Eukaryota</taxon>
        <taxon>Fungi</taxon>
        <taxon>Dikarya</taxon>
        <taxon>Ascomycota</taxon>
        <taxon>Pezizomycotina</taxon>
        <taxon>Sordariomycetes</taxon>
        <taxon>Sordariomycetidae</taxon>
        <taxon>Phyllachorales</taxon>
        <taxon>Phyllachoraceae</taxon>
        <taxon>Phyllachora</taxon>
    </lineage>
</organism>
<feature type="region of interest" description="Disordered" evidence="2">
    <location>
        <begin position="1977"/>
        <end position="2015"/>
    </location>
</feature>
<dbReference type="Proteomes" id="UP001217918">
    <property type="component" value="Unassembled WGS sequence"/>
</dbReference>
<feature type="region of interest" description="Disordered" evidence="2">
    <location>
        <begin position="1609"/>
        <end position="1628"/>
    </location>
</feature>
<dbReference type="Gene3D" id="1.20.120.1240">
    <property type="entry name" value="Dynamin, middle domain"/>
    <property type="match status" value="1"/>
</dbReference>
<evidence type="ECO:0000256" key="2">
    <source>
        <dbReference type="SAM" id="MobiDB-lite"/>
    </source>
</evidence>
<evidence type="ECO:0000259" key="3">
    <source>
        <dbReference type="PROSITE" id="PS51388"/>
    </source>
</evidence>
<dbReference type="GO" id="GO:0016491">
    <property type="term" value="F:oxidoreductase activity"/>
    <property type="evidence" value="ECO:0007669"/>
    <property type="project" value="InterPro"/>
</dbReference>
<evidence type="ECO:0000313" key="5">
    <source>
        <dbReference type="Proteomes" id="UP001217918"/>
    </source>
</evidence>
<dbReference type="InterPro" id="IPR001401">
    <property type="entry name" value="Dynamin_GTPase"/>
</dbReference>
<dbReference type="CDD" id="cd08771">
    <property type="entry name" value="DLP_1"/>
    <property type="match status" value="1"/>
</dbReference>
<feature type="region of interest" description="Disordered" evidence="2">
    <location>
        <begin position="1635"/>
        <end position="1672"/>
    </location>
</feature>
<feature type="region of interest" description="Disordered" evidence="2">
    <location>
        <begin position="1263"/>
        <end position="1289"/>
    </location>
</feature>
<dbReference type="Pfam" id="PF00350">
    <property type="entry name" value="Dynamin_N"/>
    <property type="match status" value="1"/>
</dbReference>
<dbReference type="EMBL" id="JAQQPM010000001">
    <property type="protein sequence ID" value="KAK2067302.1"/>
    <property type="molecule type" value="Genomic_DNA"/>
</dbReference>
<dbReference type="Gene3D" id="3.50.50.100">
    <property type="match status" value="1"/>
</dbReference>
<reference evidence="4" key="1">
    <citation type="journal article" date="2023" name="Mol. Plant Microbe Interact.">
        <title>Elucidating the Obligate Nature and Biological Capacity of an Invasive Fungal Corn Pathogen.</title>
        <authorList>
            <person name="MacCready J.S."/>
            <person name="Roggenkamp E.M."/>
            <person name="Gdanetz K."/>
            <person name="Chilvers M.I."/>
        </authorList>
    </citation>
    <scope>NUCLEOTIDE SEQUENCE</scope>
    <source>
        <strain evidence="4">PM02</strain>
    </source>
</reference>
<dbReference type="InterPro" id="IPR027417">
    <property type="entry name" value="P-loop_NTPase"/>
</dbReference>
<dbReference type="GO" id="GO:0005737">
    <property type="term" value="C:cytoplasm"/>
    <property type="evidence" value="ECO:0007669"/>
    <property type="project" value="TreeGrafter"/>
</dbReference>
<evidence type="ECO:0000256" key="1">
    <source>
        <dbReference type="ARBA" id="ARBA00010402"/>
    </source>
</evidence>
<feature type="compositionally biased region" description="Basic and acidic residues" evidence="2">
    <location>
        <begin position="770"/>
        <end position="780"/>
    </location>
</feature>
<feature type="compositionally biased region" description="Low complexity" evidence="2">
    <location>
        <begin position="1784"/>
        <end position="1796"/>
    </location>
</feature>
<feature type="region of interest" description="Disordered" evidence="2">
    <location>
        <begin position="1301"/>
        <end position="1321"/>
    </location>
</feature>
<dbReference type="Gene3D" id="3.40.50.300">
    <property type="entry name" value="P-loop containing nucleotide triphosphate hydrolases"/>
    <property type="match status" value="1"/>
</dbReference>
<dbReference type="PANTHER" id="PTHR31315">
    <property type="entry name" value="PROTEIN SIP5"/>
    <property type="match status" value="1"/>
</dbReference>
<dbReference type="InterPro" id="IPR023753">
    <property type="entry name" value="FAD/NAD-binding_dom"/>
</dbReference>
<dbReference type="Pfam" id="PF01031">
    <property type="entry name" value="Dynamin_M"/>
    <property type="match status" value="1"/>
</dbReference>
<dbReference type="SUPFAM" id="SSF52540">
    <property type="entry name" value="P-loop containing nucleoside triphosphate hydrolases"/>
    <property type="match status" value="1"/>
</dbReference>
<comment type="similarity">
    <text evidence="1">Belongs to the SIP5 family.</text>
</comment>
<dbReference type="InterPro" id="IPR020850">
    <property type="entry name" value="GED_dom"/>
</dbReference>
<dbReference type="PANTHER" id="PTHR31315:SF1">
    <property type="entry name" value="PROTEIN SIP5"/>
    <property type="match status" value="1"/>
</dbReference>
<dbReference type="FunFam" id="3.50.50.100:FF:000015">
    <property type="entry name" value="Amid-like NADH oxidoreductase, putative"/>
    <property type="match status" value="1"/>
</dbReference>
<dbReference type="Pfam" id="PF07992">
    <property type="entry name" value="Pyr_redox_2"/>
    <property type="match status" value="1"/>
</dbReference>
<evidence type="ECO:0000313" key="4">
    <source>
        <dbReference type="EMBL" id="KAK2067302.1"/>
    </source>
</evidence>
<dbReference type="InterPro" id="IPR036188">
    <property type="entry name" value="FAD/NAD-bd_sf"/>
</dbReference>
<feature type="compositionally biased region" description="Polar residues" evidence="2">
    <location>
        <begin position="1302"/>
        <end position="1311"/>
    </location>
</feature>
<dbReference type="GO" id="GO:0005525">
    <property type="term" value="F:GTP binding"/>
    <property type="evidence" value="ECO:0007669"/>
    <property type="project" value="InterPro"/>
</dbReference>
<feature type="compositionally biased region" description="Pro residues" evidence="2">
    <location>
        <begin position="1766"/>
        <end position="1777"/>
    </location>
</feature>
<keyword evidence="5" id="KW-1185">Reference proteome</keyword>
<dbReference type="GO" id="GO:0003924">
    <property type="term" value="F:GTPase activity"/>
    <property type="evidence" value="ECO:0007669"/>
    <property type="project" value="InterPro"/>
</dbReference>
<gene>
    <name evidence="4" type="ORF">P8C59_001056</name>
</gene>
<protein>
    <recommendedName>
        <fullName evidence="3">GED domain-containing protein</fullName>
    </recommendedName>
</protein>
<feature type="region of interest" description="Disordered" evidence="2">
    <location>
        <begin position="1689"/>
        <end position="1845"/>
    </location>
</feature>
<sequence>MIETLRNVVVVGGSYVGMAAAKELAILLPKTHRVLLVEPHSHFHHLFAFPRFAIVPNQEHKAFIPYTAVFAGTPDPARHAVVKAKAVSLYPQKLVLDGAWQGSKEVRFEYLVAATGTRLAPPGTMDSDEKVPSVAYLQQYQQGIKQANSVTIIGGGAVGVQMACDLKEVYPEKEITLVHSRDTLMPVYHPALSSIIKARFSELGVKLITGVRVRVPSSGFPHTGERCFTLELQDGRTLATDFAIVATGQKPNSQFLRTLEPDAAAVLNPANGFIRVRPTGQFQDRRYSHLFAAGDIADSGAHKAARPGVAQAAVVAKNIAAMIEGKEPGEKVEVGPAAIHLTLGLVKNLIFANPDTKNGATEPFLKWRDDGRQDMGIEDVWKRREEAPAPVALQSNDHRDLLDTIDKLRQQGITNSVLEAISGLSFPTKDNLCTRFATELILRRSPGSSIKICILPGHDRSESEKAALATFTRTPATMDLGDVIEEAKTAMGLSDTKVFSTDILRVELSGPKQPHLTMVDLPGLFMAGNKDQTAEDAALVKKLVSGYMDKPRSIILAVVSAKSDFALQQVTELTREVDAQGVRTLGIITKPDTLDEGSDSELAYVELAQNKDVVFRLGWHVLRNRGYAERNCTHAERDDKEAAFFAQGVWKTLKPFQVGVTALRSRLSHVLVDQIMLQLPSVLEDVASGIAACESTLGKLGEPRGTPREQRMYLTKISQEFSELAKEAIDGSYTATLFSDADGSGGYECRLRAVVQNTLQLFEDKMRAKGKAREITDEGSRGTVPSTDDPKPDLVSRKDYLDEVKKLMEQNRGRELPGSFNPLIVSNLFSQQCRPWKGIVAEFTDKIFECAQTAIQKILGHIADQETSQAIFRLLVGPSLRTLKRDLMEKTAEIVRPHLDGHPITYNHYLTETIQKKQSERLRKALEKQLACISDRMKYEDVTPEQIMEAIHPVTEPDMNTYSANMATDVMEAYYKVARKTVVDNIAQLAVEQCLIKKLPGLFCPAVIAALDDAEVRRIAEESPEAEVERAQAETQLEVLRAGQLALEHLRTRCPSGLMENDADAEKTMGKTVGVSRYGNLGPLDAGPFPGVGGPSQNDQPPSGGRRESRQFTGLLGLTSSSSGGGSRDGGQQHERRETKQEREARRMERERLARIEERERSMKEEHVDGGYLVTLGTYSQSEDFNKPIVRQLQIERRLAPFWRGLNERDSSWTEPQIIAAARGLPIPPADETPPDELVPQPLSDDGSSQNINHLTVAMGPRTQSMASDRSVPALAPAAGGGRSSPFKPARSSKVFAALAGSSRNASTTETGPREVNLPNDRFVNGQPVEVFLYKDAAECPICFLDYPPYLNHTRCCNQSICSECFVQIKRPDPHFPEGHNENEHDREPDEVAGLLVSEPACCPFCQQPDFGVTYDPPSFRRGLAYSTSTSAAGALGTAMSANCSSLHSGTPSPSLVPPPGNQAGRRRANSLSAADPSVITTDRIRPEWANRLQAARSHQARRAAAATALHTAAFLMGNNEGTRTYRVPRFSRRNTGSGSGSGSTGTVDGAVAANPGGPSSAADLSGPGSSSGRVGAGPGTADQRRSRIEDLEDMMFAEAIRLSLVAEEERKAKEEKERKKEAKRLEKEARKAAKIAAKSGGSSSVPYGQGGGSATGSTISLPGFGRKRGGSNASLRVEASLANAMVSTGTSSGTLGLEPAASTTADKGKAVDRGGALPTTAEAAGASSTAVRSGIPPDTASAEGDEQPVAPSTASSAHAAASAPRPIPSAHRPPAPSHLRQMSSASSLSSSLADSQVGSYPLPPHLQHPGQVQGPRAGGPSLGRRSDDGSGGSDEPSASTEPMFNFRSLAAVVGVSLEGKNAGRRLSVIEADGRAREEEAQVAQGDERAQTWAGPREHVGTEGVDEALVRGIINASAFQANADATSGADLAGADGGAAPPPWLVTAPKEKRDLAASSSGGAAAVAAAATPEVMITPETPIVERVSEESKQMGYETTTRAMGPDPAGLGLQQAAQ</sequence>
<proteinExistence type="inferred from homology"/>
<dbReference type="InterPro" id="IPR000375">
    <property type="entry name" value="Dynamin_stalk"/>
</dbReference>
<name>A0AAD9HYY5_9PEZI</name>
<dbReference type="InterPro" id="IPR045063">
    <property type="entry name" value="Dynamin_N"/>
</dbReference>
<feature type="compositionally biased region" description="Low complexity" evidence="2">
    <location>
        <begin position="1720"/>
        <end position="1731"/>
    </location>
</feature>
<feature type="compositionally biased region" description="Low complexity" evidence="2">
    <location>
        <begin position="1751"/>
        <end position="1765"/>
    </location>
</feature>
<feature type="region of interest" description="Disordered" evidence="2">
    <location>
        <begin position="1074"/>
        <end position="1148"/>
    </location>
</feature>
<dbReference type="SUPFAM" id="SSF51905">
    <property type="entry name" value="FAD/NAD(P)-binding domain"/>
    <property type="match status" value="1"/>
</dbReference>
<feature type="region of interest" description="Disordered" evidence="2">
    <location>
        <begin position="1446"/>
        <end position="1480"/>
    </location>
</feature>
<feature type="compositionally biased region" description="Low complexity" evidence="2">
    <location>
        <begin position="1113"/>
        <end position="1122"/>
    </location>
</feature>
<dbReference type="PRINTS" id="PR00411">
    <property type="entry name" value="PNDRDTASEI"/>
</dbReference>
<feature type="domain" description="GED" evidence="3">
    <location>
        <begin position="964"/>
        <end position="1055"/>
    </location>
</feature>
<dbReference type="PRINTS" id="PR00368">
    <property type="entry name" value="FADPNR"/>
</dbReference>
<dbReference type="CDD" id="cd24139">
    <property type="entry name" value="SIP5-like"/>
    <property type="match status" value="1"/>
</dbReference>
<dbReference type="SMART" id="SM00053">
    <property type="entry name" value="DYNc"/>
    <property type="match status" value="1"/>
</dbReference>
<comment type="caution">
    <text evidence="4">The sequence shown here is derived from an EMBL/GenBank/DDBJ whole genome shotgun (WGS) entry which is preliminary data.</text>
</comment>
<dbReference type="InterPro" id="IPR039301">
    <property type="entry name" value="Sip5/DA2"/>
</dbReference>